<reference evidence="2" key="1">
    <citation type="submission" date="2019-10" db="EMBL/GenBank/DDBJ databases">
        <title>Streptomyces sp. nov., a novel actinobacterium isolated from alkaline environment.</title>
        <authorList>
            <person name="Golinska P."/>
        </authorList>
    </citation>
    <scope>NUCLEOTIDE SEQUENCE [LARGE SCALE GENOMIC DNA]</scope>
    <source>
        <strain evidence="2">DSM 42108</strain>
    </source>
</reference>
<dbReference type="AlphaFoldDB" id="A0A7W3T9B5"/>
<gene>
    <name evidence="1" type="ORF">FOE67_27390</name>
</gene>
<dbReference type="Proteomes" id="UP000530234">
    <property type="component" value="Unassembled WGS sequence"/>
</dbReference>
<name>A0A7W3T9B5_9ACTN</name>
<protein>
    <submittedName>
        <fullName evidence="1">Mobile element transfer</fullName>
    </submittedName>
</protein>
<comment type="caution">
    <text evidence="1">The sequence shown here is derived from an EMBL/GenBank/DDBJ whole genome shotgun (WGS) entry which is preliminary data.</text>
</comment>
<accession>A0A7W3T9B5</accession>
<dbReference type="Pfam" id="PF05122">
    <property type="entry name" value="SpdB"/>
    <property type="match status" value="1"/>
</dbReference>
<sequence>MPRLPRRLRRVGPVEIGSARDRRSGRAGYLAACTRNDCGWSAHYATPEAAELASRSHRCTPR</sequence>
<dbReference type="InterPro" id="IPR007806">
    <property type="entry name" value="SpdB"/>
</dbReference>
<proteinExistence type="predicted"/>
<evidence type="ECO:0000313" key="2">
    <source>
        <dbReference type="Proteomes" id="UP000530234"/>
    </source>
</evidence>
<keyword evidence="2" id="KW-1185">Reference proteome</keyword>
<organism evidence="1 2">
    <name type="scientific">Streptomyces calidiresistens</name>
    <dbReference type="NCBI Taxonomy" id="1485586"/>
    <lineage>
        <taxon>Bacteria</taxon>
        <taxon>Bacillati</taxon>
        <taxon>Actinomycetota</taxon>
        <taxon>Actinomycetes</taxon>
        <taxon>Kitasatosporales</taxon>
        <taxon>Streptomycetaceae</taxon>
        <taxon>Streptomyces</taxon>
    </lineage>
</organism>
<evidence type="ECO:0000313" key="1">
    <source>
        <dbReference type="EMBL" id="MBB0233116.1"/>
    </source>
</evidence>
<dbReference type="EMBL" id="VKHS01001516">
    <property type="protein sequence ID" value="MBB0233116.1"/>
    <property type="molecule type" value="Genomic_DNA"/>
</dbReference>